<accession>A0A444WXK8</accession>
<name>A0A444WXK8_ARAHY</name>
<feature type="compositionally biased region" description="Basic and acidic residues" evidence="1">
    <location>
        <begin position="378"/>
        <end position="397"/>
    </location>
</feature>
<dbReference type="Proteomes" id="UP000289738">
    <property type="component" value="Chromosome B10"/>
</dbReference>
<evidence type="ECO:0000313" key="2">
    <source>
        <dbReference type="EMBL" id="RYQ82141.1"/>
    </source>
</evidence>
<feature type="compositionally biased region" description="Basic and acidic residues" evidence="1">
    <location>
        <begin position="404"/>
        <end position="426"/>
    </location>
</feature>
<protein>
    <submittedName>
        <fullName evidence="2">Uncharacterized protein</fullName>
    </submittedName>
</protein>
<feature type="region of interest" description="Disordered" evidence="1">
    <location>
        <begin position="378"/>
        <end position="532"/>
    </location>
</feature>
<feature type="compositionally biased region" description="Basic and acidic residues" evidence="1">
    <location>
        <begin position="523"/>
        <end position="532"/>
    </location>
</feature>
<dbReference type="EMBL" id="SDMP01000020">
    <property type="protein sequence ID" value="RYQ82141.1"/>
    <property type="molecule type" value="Genomic_DNA"/>
</dbReference>
<gene>
    <name evidence="2" type="ORF">Ahy_B10g100738</name>
</gene>
<sequence length="584" mass="67139">MPQRLHPINVLPGALIRGSLISAAVTSCHPRARNQGVLILTKSVPLLLYVVVGSAIEGSLLCSDERSRMSPAPDSKPRLTDLSTMDDTCWMLDVASDLGIIKELIWAWCYVTVSCEQAPGLCCRKANQDGKKKLLDSQCLPNYIHDMMRKLTKNNAIEKLAEIDEIGFGFLRLVPNWSVKQVIMVHLAKLYEVKTRTFILDVSNIHLNAELIGRIFDIPSRVYLALMHEHVVGDPFPSLNDKNPAHVAIKKRFHRRTTTELWNLVYSCPIATESDRMKFRRYFLLVVMKMFLCLTTQQVILPWHIYPVLDVSNPRRFNWLLQTLKSFDTTVEKYKLKRKKTCEGCMFVMLRLQYGRLDNCHEPEPWLAAWTSERRLTTRKGKSEDVKDRSPQVERRKEAKKHNKSAEEKEAPPVERASRKQWKDDQLEAQQSHLQLENAYSARRDRQLARNRSATKKKGGVKKDRSRNSNPKPSEEKDLPMSPDDDEDNEPLAKRRRRLFYQGVDQQKTSSETAAGNLNQENTPHETTDSRVPDVGTLSVALVQHQEWEFDGQVFYAKLFFVSIFLIRELGNVCIQNLLFSNIG</sequence>
<feature type="compositionally biased region" description="Basic and acidic residues" evidence="1">
    <location>
        <begin position="461"/>
        <end position="479"/>
    </location>
</feature>
<dbReference type="PROSITE" id="PS51257">
    <property type="entry name" value="PROKAR_LIPOPROTEIN"/>
    <property type="match status" value="1"/>
</dbReference>
<proteinExistence type="predicted"/>
<keyword evidence="3" id="KW-1185">Reference proteome</keyword>
<evidence type="ECO:0000256" key="1">
    <source>
        <dbReference type="SAM" id="MobiDB-lite"/>
    </source>
</evidence>
<dbReference type="AlphaFoldDB" id="A0A444WXK8"/>
<comment type="caution">
    <text evidence="2">The sequence shown here is derived from an EMBL/GenBank/DDBJ whole genome shotgun (WGS) entry which is preliminary data.</text>
</comment>
<evidence type="ECO:0000313" key="3">
    <source>
        <dbReference type="Proteomes" id="UP000289738"/>
    </source>
</evidence>
<feature type="compositionally biased region" description="Polar residues" evidence="1">
    <location>
        <begin position="504"/>
        <end position="522"/>
    </location>
</feature>
<organism evidence="2 3">
    <name type="scientific">Arachis hypogaea</name>
    <name type="common">Peanut</name>
    <dbReference type="NCBI Taxonomy" id="3818"/>
    <lineage>
        <taxon>Eukaryota</taxon>
        <taxon>Viridiplantae</taxon>
        <taxon>Streptophyta</taxon>
        <taxon>Embryophyta</taxon>
        <taxon>Tracheophyta</taxon>
        <taxon>Spermatophyta</taxon>
        <taxon>Magnoliopsida</taxon>
        <taxon>eudicotyledons</taxon>
        <taxon>Gunneridae</taxon>
        <taxon>Pentapetalae</taxon>
        <taxon>rosids</taxon>
        <taxon>fabids</taxon>
        <taxon>Fabales</taxon>
        <taxon>Fabaceae</taxon>
        <taxon>Papilionoideae</taxon>
        <taxon>50 kb inversion clade</taxon>
        <taxon>dalbergioids sensu lato</taxon>
        <taxon>Dalbergieae</taxon>
        <taxon>Pterocarpus clade</taxon>
        <taxon>Arachis</taxon>
    </lineage>
</organism>
<reference evidence="2 3" key="1">
    <citation type="submission" date="2019-01" db="EMBL/GenBank/DDBJ databases">
        <title>Sequencing of cultivated peanut Arachis hypogaea provides insights into genome evolution and oil improvement.</title>
        <authorList>
            <person name="Chen X."/>
        </authorList>
    </citation>
    <scope>NUCLEOTIDE SEQUENCE [LARGE SCALE GENOMIC DNA]</scope>
    <source>
        <strain evidence="3">cv. Fuhuasheng</strain>
        <tissue evidence="2">Leaves</tissue>
    </source>
</reference>